<dbReference type="Gene3D" id="3.40.50.12780">
    <property type="entry name" value="N-terminal domain of ligase-like"/>
    <property type="match status" value="1"/>
</dbReference>
<evidence type="ECO:0000259" key="9">
    <source>
        <dbReference type="Pfam" id="PF16177"/>
    </source>
</evidence>
<dbReference type="PANTHER" id="PTHR24095:SF14">
    <property type="entry name" value="ACETYL-COENZYME A SYNTHETASE 1"/>
    <property type="match status" value="1"/>
</dbReference>
<dbReference type="InterPro" id="IPR025110">
    <property type="entry name" value="AMP-bd_C"/>
</dbReference>
<comment type="caution">
    <text evidence="10">The sequence shown here is derived from an EMBL/GenBank/DDBJ whole genome shotgun (WGS) entry which is preliminary data.</text>
</comment>
<dbReference type="RefSeq" id="WP_284724422.1">
    <property type="nucleotide sequence ID" value="NZ_FXTU01000004.1"/>
</dbReference>
<evidence type="ECO:0000313" key="11">
    <source>
        <dbReference type="Proteomes" id="UP001157946"/>
    </source>
</evidence>
<evidence type="ECO:0000259" key="7">
    <source>
        <dbReference type="Pfam" id="PF00501"/>
    </source>
</evidence>
<dbReference type="AlphaFoldDB" id="A0AA46AG54"/>
<dbReference type="GO" id="GO:0006085">
    <property type="term" value="P:acetyl-CoA biosynthetic process"/>
    <property type="evidence" value="ECO:0007669"/>
    <property type="project" value="TreeGrafter"/>
</dbReference>
<protein>
    <recommendedName>
        <fullName evidence="2">acetate--CoA ligase</fullName>
        <ecNumber evidence="2">6.2.1.1</ecNumber>
    </recommendedName>
</protein>
<dbReference type="Proteomes" id="UP001157946">
    <property type="component" value="Unassembled WGS sequence"/>
</dbReference>
<dbReference type="GO" id="GO:0005524">
    <property type="term" value="F:ATP binding"/>
    <property type="evidence" value="ECO:0007669"/>
    <property type="project" value="UniProtKB-KW"/>
</dbReference>
<keyword evidence="3" id="KW-0436">Ligase</keyword>
<keyword evidence="5" id="KW-0067">ATP-binding</keyword>
<dbReference type="Pfam" id="PF16177">
    <property type="entry name" value="ACAS_N"/>
    <property type="match status" value="1"/>
</dbReference>
<feature type="domain" description="AMP-dependent synthetase/ligase" evidence="7">
    <location>
        <begin position="100"/>
        <end position="479"/>
    </location>
</feature>
<accession>A0AA46AG54</accession>
<reference evidence="10" key="1">
    <citation type="submission" date="2017-05" db="EMBL/GenBank/DDBJ databases">
        <authorList>
            <person name="Varghese N."/>
            <person name="Submissions S."/>
        </authorList>
    </citation>
    <scope>NUCLEOTIDE SEQUENCE</scope>
    <source>
        <strain evidence="10">DSM 45262</strain>
    </source>
</reference>
<keyword evidence="6" id="KW-0007">Acetylation</keyword>
<sequence length="649" mass="73352">MYKPVWFPRREMIEQTRLYRLMQKLGYEDYDAFYQASIKDIGWFWDEVAKDMSLAWTVPYTKAVDLERGIAWPRWFVGGRLNISANALDRFAEDPARRHQLALIWEGDDGSTEKLTYRELLREVNRCARGLRELGVRRGDRVALYLPMIVENVVAMLAIARLGAIFTPCFSGYGAEAVATRIQGCEAKWLITADGYKRRGKTVAMKEEADRAAQLSPSIEKVIVVRRLGRACPWHDSRDVSWDELMKKMEPLPPVDTDASEPLMIIFTSGTTGKPKGTVHTHSGFPLKAAFDAGYAFDVGPGDVLFWVTDMGWMMGPWMVFGSLLMGSTMLLYEGTPNYPQPNRLWQLVERHGVTHLGISPTLIRSLMKEGESWLKGNDLSSLRVFGSTGEPWNPEPWMWLFEQVGRKQIPIFNYSGGTEVSGGILGNHFFKPIAPCGFAGPLPGMDADVWDEQGKPVRGEVGELVLRQPWVGMTSGFWQDDDRYEEAYWRRWPQTWVHGDWVAIDEEGQWFITGRSDDTLNIAGKRMGPAEMESVLVDHPAVLEAATIGVPDSVKGECAVCFVVLKAEPDTGEEMERELIHFVGEKMGKALKPKRVLFVDELPKTRNGKILRRVIRSAYLGRETGDLSSLENHTAVEIIRKMGDNHID</sequence>
<name>A0AA46AG54_9BACL</name>
<dbReference type="PROSITE" id="PS00455">
    <property type="entry name" value="AMP_BINDING"/>
    <property type="match status" value="1"/>
</dbReference>
<evidence type="ECO:0000256" key="1">
    <source>
        <dbReference type="ARBA" id="ARBA00006432"/>
    </source>
</evidence>
<dbReference type="EMBL" id="FXTU01000004">
    <property type="protein sequence ID" value="SMP24197.1"/>
    <property type="molecule type" value="Genomic_DNA"/>
</dbReference>
<evidence type="ECO:0000256" key="6">
    <source>
        <dbReference type="ARBA" id="ARBA00022990"/>
    </source>
</evidence>
<dbReference type="SUPFAM" id="SSF56801">
    <property type="entry name" value="Acetyl-CoA synthetase-like"/>
    <property type="match status" value="1"/>
</dbReference>
<dbReference type="Pfam" id="PF13193">
    <property type="entry name" value="AMP-binding_C"/>
    <property type="match status" value="1"/>
</dbReference>
<dbReference type="EC" id="6.2.1.1" evidence="2"/>
<dbReference type="InterPro" id="IPR032387">
    <property type="entry name" value="ACAS_N"/>
</dbReference>
<dbReference type="PANTHER" id="PTHR24095">
    <property type="entry name" value="ACETYL-COENZYME A SYNTHETASE"/>
    <property type="match status" value="1"/>
</dbReference>
<dbReference type="InterPro" id="IPR020845">
    <property type="entry name" value="AMP-binding_CS"/>
</dbReference>
<evidence type="ECO:0000256" key="2">
    <source>
        <dbReference type="ARBA" id="ARBA00013275"/>
    </source>
</evidence>
<proteinExistence type="inferred from homology"/>
<keyword evidence="4" id="KW-0547">Nucleotide-binding</keyword>
<evidence type="ECO:0000256" key="3">
    <source>
        <dbReference type="ARBA" id="ARBA00022598"/>
    </source>
</evidence>
<comment type="similarity">
    <text evidence="1">Belongs to the ATP-dependent AMP-binding enzyme family.</text>
</comment>
<dbReference type="GO" id="GO:0003987">
    <property type="term" value="F:acetate-CoA ligase activity"/>
    <property type="evidence" value="ECO:0007669"/>
    <property type="project" value="UniProtKB-EC"/>
</dbReference>
<evidence type="ECO:0000259" key="8">
    <source>
        <dbReference type="Pfam" id="PF13193"/>
    </source>
</evidence>
<dbReference type="InterPro" id="IPR042099">
    <property type="entry name" value="ANL_N_sf"/>
</dbReference>
<organism evidence="10 11">
    <name type="scientific">Laceyella tengchongensis</name>
    <dbReference type="NCBI Taxonomy" id="574699"/>
    <lineage>
        <taxon>Bacteria</taxon>
        <taxon>Bacillati</taxon>
        <taxon>Bacillota</taxon>
        <taxon>Bacilli</taxon>
        <taxon>Bacillales</taxon>
        <taxon>Thermoactinomycetaceae</taxon>
        <taxon>Laceyella</taxon>
    </lineage>
</organism>
<feature type="domain" description="AMP-binding enzyme C-terminal" evidence="8">
    <location>
        <begin position="532"/>
        <end position="610"/>
    </location>
</feature>
<keyword evidence="11" id="KW-1185">Reference proteome</keyword>
<dbReference type="Pfam" id="PF00501">
    <property type="entry name" value="AMP-binding"/>
    <property type="match status" value="1"/>
</dbReference>
<feature type="domain" description="Acetyl-coenzyme A synthetase N-terminal" evidence="9">
    <location>
        <begin position="30"/>
        <end position="87"/>
    </location>
</feature>
<evidence type="ECO:0000313" key="10">
    <source>
        <dbReference type="EMBL" id="SMP24197.1"/>
    </source>
</evidence>
<dbReference type="Gene3D" id="3.30.300.30">
    <property type="match status" value="1"/>
</dbReference>
<evidence type="ECO:0000256" key="4">
    <source>
        <dbReference type="ARBA" id="ARBA00022741"/>
    </source>
</evidence>
<dbReference type="InterPro" id="IPR000873">
    <property type="entry name" value="AMP-dep_synth/lig_dom"/>
</dbReference>
<gene>
    <name evidence="10" type="ORF">SAMN06265361_104292</name>
</gene>
<evidence type="ECO:0000256" key="5">
    <source>
        <dbReference type="ARBA" id="ARBA00022840"/>
    </source>
</evidence>
<dbReference type="InterPro" id="IPR045851">
    <property type="entry name" value="AMP-bd_C_sf"/>
</dbReference>